<sequence>MRSLARRTLRATAAVAGIAAGVGLAGPAFAAPAAPERPSTDEAAPAPDAQPAPNVGGGLPKTSSLPDLPQLFTIQGTGVYTADHGLPQPPTAQHLPGPALPNPDEAINLGRDDQTRSTDVNFRTAAPQDRDSAMQELDAASMFDAVPGQVLGATANNDVRY</sequence>
<keyword evidence="4" id="KW-1185">Reference proteome</keyword>
<feature type="chain" id="PRO_5021778397" evidence="2">
    <location>
        <begin position="31"/>
        <end position="161"/>
    </location>
</feature>
<evidence type="ECO:0000313" key="4">
    <source>
        <dbReference type="Proteomes" id="UP000321261"/>
    </source>
</evidence>
<comment type="caution">
    <text evidence="3">The sequence shown here is derived from an EMBL/GenBank/DDBJ whole genome shotgun (WGS) entry which is preliminary data.</text>
</comment>
<evidence type="ECO:0000313" key="3">
    <source>
        <dbReference type="EMBL" id="TWF77477.1"/>
    </source>
</evidence>
<dbReference type="PROSITE" id="PS51318">
    <property type="entry name" value="TAT"/>
    <property type="match status" value="1"/>
</dbReference>
<reference evidence="3 4" key="1">
    <citation type="submission" date="2019-06" db="EMBL/GenBank/DDBJ databases">
        <title>Sequencing the genomes of 1000 actinobacteria strains.</title>
        <authorList>
            <person name="Klenk H.-P."/>
        </authorList>
    </citation>
    <scope>NUCLEOTIDE SEQUENCE [LARGE SCALE GENOMIC DNA]</scope>
    <source>
        <strain evidence="3 4">DSM 45671</strain>
    </source>
</reference>
<dbReference type="RefSeq" id="WP_147256650.1">
    <property type="nucleotide sequence ID" value="NZ_VIWU01000001.1"/>
</dbReference>
<organism evidence="3 4">
    <name type="scientific">Pseudonocardia hierapolitana</name>
    <dbReference type="NCBI Taxonomy" id="1128676"/>
    <lineage>
        <taxon>Bacteria</taxon>
        <taxon>Bacillati</taxon>
        <taxon>Actinomycetota</taxon>
        <taxon>Actinomycetes</taxon>
        <taxon>Pseudonocardiales</taxon>
        <taxon>Pseudonocardiaceae</taxon>
        <taxon>Pseudonocardia</taxon>
    </lineage>
</organism>
<accession>A0A561SRI7</accession>
<dbReference type="OrthoDB" id="3577385at2"/>
<protein>
    <submittedName>
        <fullName evidence="3">Uncharacterized protein</fullName>
    </submittedName>
</protein>
<dbReference type="AlphaFoldDB" id="A0A561SRI7"/>
<proteinExistence type="predicted"/>
<feature type="signal peptide" evidence="2">
    <location>
        <begin position="1"/>
        <end position="30"/>
    </location>
</feature>
<dbReference type="InterPro" id="IPR006311">
    <property type="entry name" value="TAT_signal"/>
</dbReference>
<evidence type="ECO:0000256" key="1">
    <source>
        <dbReference type="SAM" id="MobiDB-lite"/>
    </source>
</evidence>
<evidence type="ECO:0000256" key="2">
    <source>
        <dbReference type="SAM" id="SignalP"/>
    </source>
</evidence>
<name>A0A561SRI7_9PSEU</name>
<dbReference type="Proteomes" id="UP000321261">
    <property type="component" value="Unassembled WGS sequence"/>
</dbReference>
<dbReference type="EMBL" id="VIWU01000001">
    <property type="protein sequence ID" value="TWF77477.1"/>
    <property type="molecule type" value="Genomic_DNA"/>
</dbReference>
<gene>
    <name evidence="3" type="ORF">FHX44_113387</name>
</gene>
<keyword evidence="2" id="KW-0732">Signal</keyword>
<feature type="compositionally biased region" description="Low complexity" evidence="1">
    <location>
        <begin position="43"/>
        <end position="53"/>
    </location>
</feature>
<feature type="region of interest" description="Disordered" evidence="1">
    <location>
        <begin position="29"/>
        <end position="111"/>
    </location>
</feature>